<feature type="signal peptide" evidence="4">
    <location>
        <begin position="1"/>
        <end position="20"/>
    </location>
</feature>
<evidence type="ECO:0000256" key="2">
    <source>
        <dbReference type="ARBA" id="ARBA00006370"/>
    </source>
</evidence>
<dbReference type="GO" id="GO:0032934">
    <property type="term" value="F:sterol binding"/>
    <property type="evidence" value="ECO:0007669"/>
    <property type="project" value="InterPro"/>
</dbReference>
<dbReference type="PANTHER" id="PTHR11306">
    <property type="entry name" value="NIEMANN PICK TYPE C2 PROTEIN NPC2-RELATED"/>
    <property type="match status" value="1"/>
</dbReference>
<reference evidence="6" key="1">
    <citation type="submission" date="2020-11" db="EMBL/GenBank/DDBJ databases">
        <authorList>
            <person name="Tran Van P."/>
        </authorList>
    </citation>
    <scope>NUCLEOTIDE SEQUENCE</scope>
</reference>
<keyword evidence="3" id="KW-0964">Secreted</keyword>
<dbReference type="InterPro" id="IPR014756">
    <property type="entry name" value="Ig_E-set"/>
</dbReference>
<dbReference type="InterPro" id="IPR003172">
    <property type="entry name" value="ML_dom"/>
</dbReference>
<gene>
    <name evidence="6" type="ORF">OSB1V03_LOCUS12500</name>
</gene>
<evidence type="ECO:0000256" key="4">
    <source>
        <dbReference type="SAM" id="SignalP"/>
    </source>
</evidence>
<sequence>MKIIIALTLSLAQLYGLIDCVEYTDCGSVDGRVTAIAVAGCGPGDEYCQLKGGKKASIDLGGSEVWSLKKDACGGEYNVKCPLKKGSQNEMKIAMDVPDIPSDIKVEIAVDLLDTSVIMNAFLTLAVAAIALTGCVQSVDITDCGSVDGTVTSVSVKGCGPGDEYCTFKTGTNAGIDIKFDSKVDTSSAKVKLWAVIAGSPIEFPFTHSDACKEWGLHCPLTKSSHNEFKLQMPVESSYPKIKLSIRVGLEDAAGKLLICQEIPAEIK</sequence>
<evidence type="ECO:0000256" key="1">
    <source>
        <dbReference type="ARBA" id="ARBA00004613"/>
    </source>
</evidence>
<dbReference type="SMART" id="SM00737">
    <property type="entry name" value="ML"/>
    <property type="match status" value="2"/>
</dbReference>
<dbReference type="EMBL" id="OC864988">
    <property type="protein sequence ID" value="CAD7632095.1"/>
    <property type="molecule type" value="Genomic_DNA"/>
</dbReference>
<comment type="subcellular location">
    <subcellularLocation>
        <location evidence="1">Secreted</location>
    </subcellularLocation>
</comment>
<dbReference type="Pfam" id="PF02221">
    <property type="entry name" value="E1_DerP2_DerF2"/>
    <property type="match status" value="1"/>
</dbReference>
<feature type="chain" id="PRO_5036403421" description="MD-2-related lipid-recognition domain-containing protein" evidence="4">
    <location>
        <begin position="21"/>
        <end position="268"/>
    </location>
</feature>
<dbReference type="OrthoDB" id="6508519at2759"/>
<dbReference type="AlphaFoldDB" id="A0A7R9L1A2"/>
<protein>
    <recommendedName>
        <fullName evidence="5">MD-2-related lipid-recognition domain-containing protein</fullName>
    </recommendedName>
</protein>
<proteinExistence type="inferred from homology"/>
<keyword evidence="7" id="KW-1185">Reference proteome</keyword>
<dbReference type="Gene3D" id="2.60.40.770">
    <property type="match status" value="1"/>
</dbReference>
<dbReference type="FunFam" id="2.60.40.770:FF:000001">
    <property type="entry name" value="NPC intracellular cholesterol transporter 2"/>
    <property type="match status" value="1"/>
</dbReference>
<evidence type="ECO:0000259" key="5">
    <source>
        <dbReference type="SMART" id="SM00737"/>
    </source>
</evidence>
<feature type="domain" description="MD-2-related lipid-recognition" evidence="5">
    <location>
        <begin position="23"/>
        <end position="126"/>
    </location>
</feature>
<evidence type="ECO:0000313" key="7">
    <source>
        <dbReference type="Proteomes" id="UP000759131"/>
    </source>
</evidence>
<feature type="domain" description="MD-2-related lipid-recognition" evidence="5">
    <location>
        <begin position="141"/>
        <end position="265"/>
    </location>
</feature>
<dbReference type="GO" id="GO:0015918">
    <property type="term" value="P:sterol transport"/>
    <property type="evidence" value="ECO:0007669"/>
    <property type="project" value="InterPro"/>
</dbReference>
<dbReference type="GO" id="GO:0005576">
    <property type="term" value="C:extracellular region"/>
    <property type="evidence" value="ECO:0007669"/>
    <property type="project" value="UniProtKB-SubCell"/>
</dbReference>
<name>A0A7R9L1A2_9ACAR</name>
<evidence type="ECO:0000313" key="6">
    <source>
        <dbReference type="EMBL" id="CAD7632095.1"/>
    </source>
</evidence>
<dbReference type="SUPFAM" id="SSF81296">
    <property type="entry name" value="E set domains"/>
    <property type="match status" value="2"/>
</dbReference>
<dbReference type="PANTHER" id="PTHR11306:SF68">
    <property type="entry name" value="NPC INTRACELLULAR CHOLESTEROL TRANSPORTER 2"/>
    <property type="match status" value="1"/>
</dbReference>
<evidence type="ECO:0000256" key="3">
    <source>
        <dbReference type="ARBA" id="ARBA00022525"/>
    </source>
</evidence>
<accession>A0A7R9L1A2</accession>
<dbReference type="Proteomes" id="UP000759131">
    <property type="component" value="Unassembled WGS sequence"/>
</dbReference>
<organism evidence="6">
    <name type="scientific">Medioppia subpectinata</name>
    <dbReference type="NCBI Taxonomy" id="1979941"/>
    <lineage>
        <taxon>Eukaryota</taxon>
        <taxon>Metazoa</taxon>
        <taxon>Ecdysozoa</taxon>
        <taxon>Arthropoda</taxon>
        <taxon>Chelicerata</taxon>
        <taxon>Arachnida</taxon>
        <taxon>Acari</taxon>
        <taxon>Acariformes</taxon>
        <taxon>Sarcoptiformes</taxon>
        <taxon>Oribatida</taxon>
        <taxon>Brachypylina</taxon>
        <taxon>Oppioidea</taxon>
        <taxon>Oppiidae</taxon>
        <taxon>Medioppia</taxon>
    </lineage>
</organism>
<dbReference type="InterPro" id="IPR039670">
    <property type="entry name" value="NPC2-like"/>
</dbReference>
<keyword evidence="4" id="KW-0732">Signal</keyword>
<comment type="similarity">
    <text evidence="2">Belongs to the NPC2 family.</text>
</comment>
<dbReference type="EMBL" id="CAJPIZ010010413">
    <property type="protein sequence ID" value="CAG2112525.1"/>
    <property type="molecule type" value="Genomic_DNA"/>
</dbReference>